<dbReference type="NCBIfam" id="TIGR02937">
    <property type="entry name" value="sigma70-ECF"/>
    <property type="match status" value="1"/>
</dbReference>
<dbReference type="Gene3D" id="1.10.10.10">
    <property type="entry name" value="Winged helix-like DNA-binding domain superfamily/Winged helix DNA-binding domain"/>
    <property type="match status" value="1"/>
</dbReference>
<dbReference type="Gene3D" id="1.10.1740.10">
    <property type="match status" value="1"/>
</dbReference>
<proteinExistence type="inferred from homology"/>
<organism evidence="7 8">
    <name type="scientific">Ohtaekwangia kribbensis</name>
    <dbReference type="NCBI Taxonomy" id="688913"/>
    <lineage>
        <taxon>Bacteria</taxon>
        <taxon>Pseudomonadati</taxon>
        <taxon>Bacteroidota</taxon>
        <taxon>Cytophagia</taxon>
        <taxon>Cytophagales</taxon>
        <taxon>Fulvivirgaceae</taxon>
        <taxon>Ohtaekwangia</taxon>
    </lineage>
</organism>
<comment type="caution">
    <text evidence="7">The sequence shown here is derived from an EMBL/GenBank/DDBJ whole genome shotgun (WGS) entry which is preliminary data.</text>
</comment>
<dbReference type="RefSeq" id="WP_377586251.1">
    <property type="nucleotide sequence ID" value="NZ_JBHTKA010000016.1"/>
</dbReference>
<accession>A0ABW3KD15</accession>
<dbReference type="SUPFAM" id="SSF88946">
    <property type="entry name" value="Sigma2 domain of RNA polymerase sigma factors"/>
    <property type="match status" value="1"/>
</dbReference>
<dbReference type="Proteomes" id="UP001597112">
    <property type="component" value="Unassembled WGS sequence"/>
</dbReference>
<feature type="domain" description="RNA polymerase sigma factor 70 region 4 type 2" evidence="6">
    <location>
        <begin position="125"/>
        <end position="175"/>
    </location>
</feature>
<evidence type="ECO:0000256" key="4">
    <source>
        <dbReference type="ARBA" id="ARBA00023163"/>
    </source>
</evidence>
<dbReference type="InterPro" id="IPR007627">
    <property type="entry name" value="RNA_pol_sigma70_r2"/>
</dbReference>
<reference evidence="8" key="1">
    <citation type="journal article" date="2019" name="Int. J. Syst. Evol. Microbiol.">
        <title>The Global Catalogue of Microorganisms (GCM) 10K type strain sequencing project: providing services to taxonomists for standard genome sequencing and annotation.</title>
        <authorList>
            <consortium name="The Broad Institute Genomics Platform"/>
            <consortium name="The Broad Institute Genome Sequencing Center for Infectious Disease"/>
            <person name="Wu L."/>
            <person name="Ma J."/>
        </authorList>
    </citation>
    <scope>NUCLEOTIDE SEQUENCE [LARGE SCALE GENOMIC DNA]</scope>
    <source>
        <strain evidence="8">CCUG 58938</strain>
    </source>
</reference>
<dbReference type="InterPro" id="IPR014284">
    <property type="entry name" value="RNA_pol_sigma-70_dom"/>
</dbReference>
<dbReference type="PANTHER" id="PTHR43133">
    <property type="entry name" value="RNA POLYMERASE ECF-TYPE SIGMA FACTO"/>
    <property type="match status" value="1"/>
</dbReference>
<evidence type="ECO:0000313" key="7">
    <source>
        <dbReference type="EMBL" id="MFD1003491.1"/>
    </source>
</evidence>
<dbReference type="InterPro" id="IPR039425">
    <property type="entry name" value="RNA_pol_sigma-70-like"/>
</dbReference>
<evidence type="ECO:0000256" key="1">
    <source>
        <dbReference type="ARBA" id="ARBA00010641"/>
    </source>
</evidence>
<dbReference type="PANTHER" id="PTHR43133:SF46">
    <property type="entry name" value="RNA POLYMERASE SIGMA-70 FACTOR ECF SUBFAMILY"/>
    <property type="match status" value="1"/>
</dbReference>
<dbReference type="Pfam" id="PF04542">
    <property type="entry name" value="Sigma70_r2"/>
    <property type="match status" value="1"/>
</dbReference>
<keyword evidence="3" id="KW-0731">Sigma factor</keyword>
<dbReference type="NCBIfam" id="TIGR02985">
    <property type="entry name" value="Sig70_bacteroi1"/>
    <property type="match status" value="1"/>
</dbReference>
<protein>
    <submittedName>
        <fullName evidence="7">RNA polymerase sigma-70 factor</fullName>
    </submittedName>
</protein>
<dbReference type="InterPro" id="IPR013325">
    <property type="entry name" value="RNA_pol_sigma_r2"/>
</dbReference>
<sequence>MKMQEHADIRNLLLRISQSDQLAFRILFRAYSNRVYGFALRLTRNAITAEEIVQDIFMKLWINRESVSTIEQFSAYLFTITRNHTFNMLKKVAIEATAKNNLSKELSEAHRDTEETILYRESQRILNEVISNLPPQQKLVYSLCHNEGLKYEEVAQRLNISRLTVKTHMQQALRTIKSHFLSLGAVLAWLLN</sequence>
<dbReference type="EMBL" id="JBHTKA010000016">
    <property type="protein sequence ID" value="MFD1003491.1"/>
    <property type="molecule type" value="Genomic_DNA"/>
</dbReference>
<dbReference type="InterPro" id="IPR013249">
    <property type="entry name" value="RNA_pol_sigma70_r4_t2"/>
</dbReference>
<dbReference type="Pfam" id="PF08281">
    <property type="entry name" value="Sigma70_r4_2"/>
    <property type="match status" value="1"/>
</dbReference>
<evidence type="ECO:0000259" key="6">
    <source>
        <dbReference type="Pfam" id="PF08281"/>
    </source>
</evidence>
<keyword evidence="2" id="KW-0805">Transcription regulation</keyword>
<dbReference type="InterPro" id="IPR014327">
    <property type="entry name" value="RNA_pol_sigma70_bacteroid"/>
</dbReference>
<keyword evidence="4" id="KW-0804">Transcription</keyword>
<evidence type="ECO:0000256" key="3">
    <source>
        <dbReference type="ARBA" id="ARBA00023082"/>
    </source>
</evidence>
<dbReference type="CDD" id="cd06171">
    <property type="entry name" value="Sigma70_r4"/>
    <property type="match status" value="1"/>
</dbReference>
<evidence type="ECO:0000259" key="5">
    <source>
        <dbReference type="Pfam" id="PF04542"/>
    </source>
</evidence>
<dbReference type="SUPFAM" id="SSF88659">
    <property type="entry name" value="Sigma3 and sigma4 domains of RNA polymerase sigma factors"/>
    <property type="match status" value="1"/>
</dbReference>
<gene>
    <name evidence="7" type="ORF">ACFQ21_29470</name>
</gene>
<evidence type="ECO:0000256" key="2">
    <source>
        <dbReference type="ARBA" id="ARBA00023015"/>
    </source>
</evidence>
<name>A0ABW3KD15_9BACT</name>
<evidence type="ECO:0000313" key="8">
    <source>
        <dbReference type="Proteomes" id="UP001597112"/>
    </source>
</evidence>
<comment type="similarity">
    <text evidence="1">Belongs to the sigma-70 factor family. ECF subfamily.</text>
</comment>
<dbReference type="InterPro" id="IPR036388">
    <property type="entry name" value="WH-like_DNA-bd_sf"/>
</dbReference>
<feature type="domain" description="RNA polymerase sigma-70 region 2" evidence="5">
    <location>
        <begin position="27"/>
        <end position="91"/>
    </location>
</feature>
<dbReference type="InterPro" id="IPR013324">
    <property type="entry name" value="RNA_pol_sigma_r3/r4-like"/>
</dbReference>
<keyword evidence="8" id="KW-1185">Reference proteome</keyword>